<comment type="subcellular location">
    <subcellularLocation>
        <location evidence="1">Secreted</location>
    </subcellularLocation>
</comment>
<keyword evidence="2" id="KW-0964">Secreted</keyword>
<evidence type="ECO:0000313" key="7">
    <source>
        <dbReference type="EMBL" id="CAD7083634.1"/>
    </source>
</evidence>
<feature type="region of interest" description="Disordered" evidence="4">
    <location>
        <begin position="60"/>
        <end position="119"/>
    </location>
</feature>
<organism evidence="7 8">
    <name type="scientific">Hermetia illucens</name>
    <name type="common">Black soldier fly</name>
    <dbReference type="NCBI Taxonomy" id="343691"/>
    <lineage>
        <taxon>Eukaryota</taxon>
        <taxon>Metazoa</taxon>
        <taxon>Ecdysozoa</taxon>
        <taxon>Arthropoda</taxon>
        <taxon>Hexapoda</taxon>
        <taxon>Insecta</taxon>
        <taxon>Pterygota</taxon>
        <taxon>Neoptera</taxon>
        <taxon>Endopterygota</taxon>
        <taxon>Diptera</taxon>
        <taxon>Brachycera</taxon>
        <taxon>Stratiomyomorpha</taxon>
        <taxon>Stratiomyidae</taxon>
        <taxon>Hermetiinae</taxon>
        <taxon>Hermetia</taxon>
    </lineage>
</organism>
<dbReference type="SUPFAM" id="SSF100895">
    <property type="entry name" value="Kazal-type serine protease inhibitors"/>
    <property type="match status" value="1"/>
</dbReference>
<feature type="domain" description="Kazal-like" evidence="6">
    <location>
        <begin position="114"/>
        <end position="167"/>
    </location>
</feature>
<evidence type="ECO:0000256" key="2">
    <source>
        <dbReference type="ARBA" id="ARBA00022525"/>
    </source>
</evidence>
<dbReference type="AlphaFoldDB" id="A0A7R8UN95"/>
<dbReference type="GO" id="GO:0005576">
    <property type="term" value="C:extracellular region"/>
    <property type="evidence" value="ECO:0007669"/>
    <property type="project" value="UniProtKB-SubCell"/>
</dbReference>
<evidence type="ECO:0000256" key="1">
    <source>
        <dbReference type="ARBA" id="ARBA00004613"/>
    </source>
</evidence>
<dbReference type="PROSITE" id="PS51465">
    <property type="entry name" value="KAZAL_2"/>
    <property type="match status" value="1"/>
</dbReference>
<dbReference type="PANTHER" id="PTHR21179">
    <property type="entry name" value="SERINE-TYPE ENDOPEPTIDASE INHIBITOR"/>
    <property type="match status" value="1"/>
</dbReference>
<reference evidence="7 8" key="1">
    <citation type="submission" date="2020-11" db="EMBL/GenBank/DDBJ databases">
        <authorList>
            <person name="Wallbank WR R."/>
            <person name="Pardo Diaz C."/>
            <person name="Kozak K."/>
            <person name="Martin S."/>
            <person name="Jiggins C."/>
            <person name="Moest M."/>
            <person name="Warren A I."/>
            <person name="Generalovic N T."/>
            <person name="Byers J.R.P. K."/>
            <person name="Montejo-Kovacevich G."/>
            <person name="Yen C E."/>
        </authorList>
    </citation>
    <scope>NUCLEOTIDE SEQUENCE [LARGE SCALE GENOMIC DNA]</scope>
</reference>
<evidence type="ECO:0000259" key="6">
    <source>
        <dbReference type="PROSITE" id="PS51465"/>
    </source>
</evidence>
<keyword evidence="8" id="KW-1185">Reference proteome</keyword>
<feature type="chain" id="PRO_5030967936" description="Kazal-like domain-containing protein" evidence="5">
    <location>
        <begin position="20"/>
        <end position="167"/>
    </location>
</feature>
<dbReference type="Proteomes" id="UP000594454">
    <property type="component" value="Chromosome 2"/>
</dbReference>
<keyword evidence="5" id="KW-0732">Signal</keyword>
<dbReference type="Gene3D" id="3.30.60.30">
    <property type="match status" value="1"/>
</dbReference>
<sequence>MKSVLCFVVVASLLISLDAAVLLERVKRQFGGFVPFGPTGPPPPLGGPFGGPGIVRGNFPGFGPPGPQRNFRPQGQGGLTIPAGSGNIIPRQVGGRQQQQPQQQQQQQQPNRNSPSYRQCLANCPTTNEYNPVCGSDQQDYFNEQRLQCANRCGMSVSTVRRGACNN</sequence>
<dbReference type="InterPro" id="IPR039932">
    <property type="entry name" value="Spink4-like"/>
</dbReference>
<accession>A0A7R8UN95</accession>
<dbReference type="CDD" id="cd00104">
    <property type="entry name" value="KAZAL_FS"/>
    <property type="match status" value="1"/>
</dbReference>
<dbReference type="GO" id="GO:0004867">
    <property type="term" value="F:serine-type endopeptidase inhibitor activity"/>
    <property type="evidence" value="ECO:0007669"/>
    <property type="project" value="InterPro"/>
</dbReference>
<gene>
    <name evidence="7" type="ORF">HERILL_LOCUS6581</name>
</gene>
<evidence type="ECO:0000313" key="8">
    <source>
        <dbReference type="Proteomes" id="UP000594454"/>
    </source>
</evidence>
<dbReference type="PANTHER" id="PTHR21179:SF0">
    <property type="entry name" value="SERINE PROTEASE INHIBITOR KAZAL-TYPE 4"/>
    <property type="match status" value="1"/>
</dbReference>
<protein>
    <recommendedName>
        <fullName evidence="6">Kazal-like domain-containing protein</fullName>
    </recommendedName>
</protein>
<dbReference type="Pfam" id="PF07648">
    <property type="entry name" value="Kazal_2"/>
    <property type="match status" value="1"/>
</dbReference>
<dbReference type="InterPro" id="IPR036058">
    <property type="entry name" value="Kazal_dom_sf"/>
</dbReference>
<keyword evidence="3" id="KW-1015">Disulfide bond</keyword>
<dbReference type="EMBL" id="LR899010">
    <property type="protein sequence ID" value="CAD7083634.1"/>
    <property type="molecule type" value="Genomic_DNA"/>
</dbReference>
<dbReference type="SMR" id="A0A7R8UN95"/>
<evidence type="ECO:0000256" key="4">
    <source>
        <dbReference type="SAM" id="MobiDB-lite"/>
    </source>
</evidence>
<evidence type="ECO:0000256" key="5">
    <source>
        <dbReference type="SAM" id="SignalP"/>
    </source>
</evidence>
<dbReference type="InterPro" id="IPR002350">
    <property type="entry name" value="Kazal_dom"/>
</dbReference>
<proteinExistence type="predicted"/>
<dbReference type="SMART" id="SM00280">
    <property type="entry name" value="KAZAL"/>
    <property type="match status" value="1"/>
</dbReference>
<evidence type="ECO:0000256" key="3">
    <source>
        <dbReference type="ARBA" id="ARBA00023157"/>
    </source>
</evidence>
<dbReference type="InParanoid" id="A0A7R8UN95"/>
<name>A0A7R8UN95_HERIL</name>
<feature type="compositionally biased region" description="Low complexity" evidence="4">
    <location>
        <begin position="97"/>
        <end position="110"/>
    </location>
</feature>
<feature type="signal peptide" evidence="5">
    <location>
        <begin position="1"/>
        <end position="19"/>
    </location>
</feature>